<organism evidence="7 8">
    <name type="scientific">Polycladomyces abyssicola</name>
    <dbReference type="NCBI Taxonomy" id="1125966"/>
    <lineage>
        <taxon>Bacteria</taxon>
        <taxon>Bacillati</taxon>
        <taxon>Bacillota</taxon>
        <taxon>Bacilli</taxon>
        <taxon>Bacillales</taxon>
        <taxon>Thermoactinomycetaceae</taxon>
        <taxon>Polycladomyces</taxon>
    </lineage>
</organism>
<evidence type="ECO:0000256" key="5">
    <source>
        <dbReference type="ARBA" id="ARBA00044503"/>
    </source>
</evidence>
<reference evidence="7" key="2">
    <citation type="journal article" date="2021" name="Microbiol. Resour. Announc.">
        <title>Complete Genome Sequence of Polycladomyces abyssicola JIR-001T, Isolated from Hemipelagic Sediment in Deep Seawater.</title>
        <authorList>
            <person name="Tsubouchi T."/>
            <person name="Kaneko Y."/>
        </authorList>
    </citation>
    <scope>NUCLEOTIDE SEQUENCE</scope>
    <source>
        <strain evidence="7">JIR-001</strain>
    </source>
</reference>
<dbReference type="AlphaFoldDB" id="A0A8D5ZMU7"/>
<dbReference type="PANTHER" id="PTHR39178">
    <property type="entry name" value="HYPOTHETICAL RIBOSOME-ASSOCIATED PROTEIN"/>
    <property type="match status" value="1"/>
</dbReference>
<dbReference type="RefSeq" id="WP_212774529.1">
    <property type="nucleotide sequence ID" value="NZ_AP024601.1"/>
</dbReference>
<protein>
    <recommendedName>
        <fullName evidence="6">Ribosomal processing cysteine protease Prp</fullName>
    </recommendedName>
</protein>
<evidence type="ECO:0000256" key="3">
    <source>
        <dbReference type="ARBA" id="ARBA00022801"/>
    </source>
</evidence>
<keyword evidence="1" id="KW-0690">Ribosome biogenesis</keyword>
<dbReference type="Proteomes" id="UP000677436">
    <property type="component" value="Chromosome"/>
</dbReference>
<keyword evidence="3" id="KW-0378">Hydrolase</keyword>
<reference evidence="7" key="1">
    <citation type="journal article" date="2013" name="Int. J. Syst. Evol. Microbiol.">
        <title>Polycladomyces abyssicola gen. nov., sp. nov., a thermophilic filamentous bacterium isolated from hemipelagic sediment.</title>
        <authorList>
            <person name="Tsubouchi T."/>
            <person name="Shimane Y."/>
            <person name="Mori K."/>
            <person name="Usui K."/>
            <person name="Hiraki T."/>
            <person name="Tame A."/>
            <person name="Uematsu K."/>
            <person name="Maruyama T."/>
            <person name="Hatada Y."/>
        </authorList>
    </citation>
    <scope>NUCLEOTIDE SEQUENCE</scope>
    <source>
        <strain evidence="7">JIR-001</strain>
    </source>
</reference>
<comment type="similarity">
    <text evidence="5">Belongs to the Prp family.</text>
</comment>
<dbReference type="GO" id="GO:0042254">
    <property type="term" value="P:ribosome biogenesis"/>
    <property type="evidence" value="ECO:0007669"/>
    <property type="project" value="UniProtKB-KW"/>
</dbReference>
<dbReference type="Pfam" id="PF04327">
    <property type="entry name" value="Peptidase_Prp"/>
    <property type="match status" value="1"/>
</dbReference>
<keyword evidence="4" id="KW-0788">Thiol protease</keyword>
<dbReference type="InterPro" id="IPR007422">
    <property type="entry name" value="Peptidase_Prp"/>
</dbReference>
<evidence type="ECO:0000313" key="8">
    <source>
        <dbReference type="Proteomes" id="UP000677436"/>
    </source>
</evidence>
<evidence type="ECO:0000256" key="6">
    <source>
        <dbReference type="ARBA" id="ARBA00044538"/>
    </source>
</evidence>
<evidence type="ECO:0000256" key="1">
    <source>
        <dbReference type="ARBA" id="ARBA00022517"/>
    </source>
</evidence>
<keyword evidence="8" id="KW-1185">Reference proteome</keyword>
<dbReference type="SUPFAM" id="SSF118010">
    <property type="entry name" value="TM1457-like"/>
    <property type="match status" value="1"/>
</dbReference>
<keyword evidence="2" id="KW-0645">Protease</keyword>
<accession>A0A8D5ZMU7</accession>
<dbReference type="PANTHER" id="PTHR39178:SF1">
    <property type="entry name" value="RIBOSOMAL-PROCESSING CYSTEINE PROTEASE PRP"/>
    <property type="match status" value="1"/>
</dbReference>
<dbReference type="CDD" id="cd16332">
    <property type="entry name" value="Prp-like"/>
    <property type="match status" value="1"/>
</dbReference>
<dbReference type="EMBL" id="AP024601">
    <property type="protein sequence ID" value="BCU81272.1"/>
    <property type="molecule type" value="Genomic_DNA"/>
</dbReference>
<evidence type="ECO:0000256" key="4">
    <source>
        <dbReference type="ARBA" id="ARBA00022807"/>
    </source>
</evidence>
<dbReference type="GO" id="GO:0006508">
    <property type="term" value="P:proteolysis"/>
    <property type="evidence" value="ECO:0007669"/>
    <property type="project" value="UniProtKB-KW"/>
</dbReference>
<evidence type="ECO:0000313" key="7">
    <source>
        <dbReference type="EMBL" id="BCU81272.1"/>
    </source>
</evidence>
<gene>
    <name evidence="7" type="ORF">JIR001_10550</name>
</gene>
<name>A0A8D5ZMU7_9BACL</name>
<dbReference type="KEGG" id="pabs:JIR001_10550"/>
<dbReference type="InterPro" id="IPR036764">
    <property type="entry name" value="Peptidase_Prp_sf"/>
</dbReference>
<proteinExistence type="inferred from homology"/>
<dbReference type="GO" id="GO:0008234">
    <property type="term" value="F:cysteine-type peptidase activity"/>
    <property type="evidence" value="ECO:0007669"/>
    <property type="project" value="UniProtKB-KW"/>
</dbReference>
<evidence type="ECO:0000256" key="2">
    <source>
        <dbReference type="ARBA" id="ARBA00022670"/>
    </source>
</evidence>
<sequence length="112" mass="12605">MIQVDVFRKRGRIERVIVEGHAYFDEPGRDIVCAAVSSITIGMVNATEKLLGVRVYEADESAGRIECRIPELEPNTAERVQLLMEAMVHSLAEIAEAYPDHVRIQNREARQG</sequence>
<dbReference type="Gene3D" id="3.30.70.1490">
    <property type="entry name" value="Cysteine protease Prp"/>
    <property type="match status" value="1"/>
</dbReference>